<name>A0A8K0UEC6_9AGAR</name>
<reference evidence="2" key="1">
    <citation type="journal article" date="2021" name="New Phytol.">
        <title>Evolutionary innovations through gain and loss of genes in the ectomycorrhizal Boletales.</title>
        <authorList>
            <person name="Wu G."/>
            <person name="Miyauchi S."/>
            <person name="Morin E."/>
            <person name="Kuo A."/>
            <person name="Drula E."/>
            <person name="Varga T."/>
            <person name="Kohler A."/>
            <person name="Feng B."/>
            <person name="Cao Y."/>
            <person name="Lipzen A."/>
            <person name="Daum C."/>
            <person name="Hundley H."/>
            <person name="Pangilinan J."/>
            <person name="Johnson J."/>
            <person name="Barry K."/>
            <person name="LaButti K."/>
            <person name="Ng V."/>
            <person name="Ahrendt S."/>
            <person name="Min B."/>
            <person name="Choi I.G."/>
            <person name="Park H."/>
            <person name="Plett J.M."/>
            <person name="Magnuson J."/>
            <person name="Spatafora J.W."/>
            <person name="Nagy L.G."/>
            <person name="Henrissat B."/>
            <person name="Grigoriev I.V."/>
            <person name="Yang Z.L."/>
            <person name="Xu J."/>
            <person name="Martin F.M."/>
        </authorList>
    </citation>
    <scope>NUCLEOTIDE SEQUENCE</scope>
    <source>
        <strain evidence="2">KKN 215</strain>
    </source>
</reference>
<gene>
    <name evidence="2" type="ORF">BXZ70DRAFT_636665</name>
</gene>
<dbReference type="EMBL" id="JAEVFJ010000053">
    <property type="protein sequence ID" value="KAH8080692.1"/>
    <property type="molecule type" value="Genomic_DNA"/>
</dbReference>
<dbReference type="InterPro" id="IPR001810">
    <property type="entry name" value="F-box_dom"/>
</dbReference>
<dbReference type="AlphaFoldDB" id="A0A8K0UEC6"/>
<keyword evidence="3" id="KW-1185">Reference proteome</keyword>
<organism evidence="2 3">
    <name type="scientific">Cristinia sonorae</name>
    <dbReference type="NCBI Taxonomy" id="1940300"/>
    <lineage>
        <taxon>Eukaryota</taxon>
        <taxon>Fungi</taxon>
        <taxon>Dikarya</taxon>
        <taxon>Basidiomycota</taxon>
        <taxon>Agaricomycotina</taxon>
        <taxon>Agaricomycetes</taxon>
        <taxon>Agaricomycetidae</taxon>
        <taxon>Agaricales</taxon>
        <taxon>Pleurotineae</taxon>
        <taxon>Stephanosporaceae</taxon>
        <taxon>Cristinia</taxon>
    </lineage>
</organism>
<feature type="domain" description="F-box" evidence="1">
    <location>
        <begin position="26"/>
        <end position="86"/>
    </location>
</feature>
<proteinExistence type="predicted"/>
<dbReference type="OrthoDB" id="3139399at2759"/>
<evidence type="ECO:0000313" key="3">
    <source>
        <dbReference type="Proteomes" id="UP000813824"/>
    </source>
</evidence>
<accession>A0A8K0UEC6</accession>
<comment type="caution">
    <text evidence="2">The sequence shown here is derived from an EMBL/GenBank/DDBJ whole genome shotgun (WGS) entry which is preliminary data.</text>
</comment>
<dbReference type="Pfam" id="PF12937">
    <property type="entry name" value="F-box-like"/>
    <property type="match status" value="1"/>
</dbReference>
<evidence type="ECO:0000313" key="2">
    <source>
        <dbReference type="EMBL" id="KAH8080692.1"/>
    </source>
</evidence>
<dbReference type="Gene3D" id="1.20.1280.50">
    <property type="match status" value="1"/>
</dbReference>
<dbReference type="Proteomes" id="UP000813824">
    <property type="component" value="Unassembled WGS sequence"/>
</dbReference>
<evidence type="ECO:0000259" key="1">
    <source>
        <dbReference type="Pfam" id="PF12937"/>
    </source>
</evidence>
<protein>
    <recommendedName>
        <fullName evidence="1">F-box domain-containing protein</fullName>
    </recommendedName>
</protein>
<sequence>MAEAEGFSSAIPPVHPDTLVHTRSPITNLPAEVLAQIFLCRVKTRKDRPTDANPSSSPAPWWTLSAVCQYWRNVALHTARLWNEINVASASVELTELFLSRSAQAALVIHGSALSSESNLEPLRLVLKELGRICVLSVGLTPAVLELFQATPFTAPLLSVLDIFHHSDPNDILAFLEGLQAPVLRDLMLSASYYAQERVDWLKFPFPSSLTQLIVDGESFFHTHPSLIADSIGHLRHLTFLSLDDILQDPDPEDHHPQLANRTANFSIELPELEEVELIEASVAAAASFLRYLKVPDRTHIALTPHLDDLSPSPPSLLPLMQQRLKPKVASPPKLTALSVTIGSLNATFHWMFAKGDPAVNDSRTADVTITYPDPSPSHERTSCFIQLLQGVSSVFTPFNLAILYIQFLPDYPAAESEWLALFAKTNNIIALAFDNGRRSTHSAWCNDLMLSLVRPRCHSTTLEDMMPPLVSLPRLQSIVLSSIDIASKRPGDEDGLGLGGSMYFLDRLCGVLAERTVVTGVPLSLNLKRCGNVNRVVVGRLRDVADVRWDQYEGPAVVSDDGVMEMESR</sequence>